<protein>
    <submittedName>
        <fullName evidence="5">Protein kinase domain containing protein</fullName>
        <ecNumber evidence="5">2.7.11.25</ecNumber>
    </submittedName>
</protein>
<proteinExistence type="predicted"/>
<dbReference type="SUPFAM" id="SSF56112">
    <property type="entry name" value="Protein kinase-like (PK-like)"/>
    <property type="match status" value="1"/>
</dbReference>
<dbReference type="Gene3D" id="1.10.510.10">
    <property type="entry name" value="Transferase(Phosphotransferase) domain 1"/>
    <property type="match status" value="1"/>
</dbReference>
<gene>
    <name evidence="5" type="ORF">BEWA_015070</name>
</gene>
<keyword evidence="2" id="KW-0067">ATP-binding</keyword>
<evidence type="ECO:0000259" key="4">
    <source>
        <dbReference type="PROSITE" id="PS50011"/>
    </source>
</evidence>
<name>L1LCQ8_THEEQ</name>
<feature type="domain" description="Protein kinase" evidence="4">
    <location>
        <begin position="329"/>
        <end position="628"/>
    </location>
</feature>
<dbReference type="STRING" id="1537102.L1LCQ8"/>
<dbReference type="AlphaFoldDB" id="L1LCQ8"/>
<dbReference type="EC" id="2.7.11.25" evidence="5"/>
<evidence type="ECO:0000256" key="1">
    <source>
        <dbReference type="ARBA" id="ARBA00022741"/>
    </source>
</evidence>
<dbReference type="VEuPathDB" id="PiroplasmaDB:BEWA_015070"/>
<dbReference type="PANTHER" id="PTHR44329">
    <property type="entry name" value="SERINE/THREONINE-PROTEIN KINASE TNNI3K-RELATED"/>
    <property type="match status" value="1"/>
</dbReference>
<reference evidence="5 6" key="1">
    <citation type="journal article" date="2012" name="BMC Genomics">
        <title>Comparative genomic analysis and phylogenetic position of Theileria equi.</title>
        <authorList>
            <person name="Kappmeyer L.S."/>
            <person name="Thiagarajan M."/>
            <person name="Herndon D.R."/>
            <person name="Ramsay J.D."/>
            <person name="Caler E."/>
            <person name="Djikeng A."/>
            <person name="Gillespie J.J."/>
            <person name="Lau A.O."/>
            <person name="Roalson E.H."/>
            <person name="Silva J.C."/>
            <person name="Silva M.G."/>
            <person name="Suarez C.E."/>
            <person name="Ueti M.W."/>
            <person name="Nene V.M."/>
            <person name="Mealey R.H."/>
            <person name="Knowles D.P."/>
            <person name="Brayton K.A."/>
        </authorList>
    </citation>
    <scope>NUCLEOTIDE SEQUENCE [LARGE SCALE GENOMIC DNA]</scope>
    <source>
        <strain evidence="5 6">WA</strain>
    </source>
</reference>
<keyword evidence="6" id="KW-1185">Reference proteome</keyword>
<dbReference type="RefSeq" id="XP_004832400.1">
    <property type="nucleotide sequence ID" value="XM_004832343.1"/>
</dbReference>
<dbReference type="CDD" id="cd00180">
    <property type="entry name" value="PKc"/>
    <property type="match status" value="1"/>
</dbReference>
<dbReference type="GO" id="GO:0005524">
    <property type="term" value="F:ATP binding"/>
    <property type="evidence" value="ECO:0007669"/>
    <property type="project" value="UniProtKB-KW"/>
</dbReference>
<evidence type="ECO:0000313" key="6">
    <source>
        <dbReference type="Proteomes" id="UP000031512"/>
    </source>
</evidence>
<keyword evidence="1" id="KW-0547">Nucleotide-binding</keyword>
<sequence length="630" mass="70951">MVEKMTSNTSPNFKESVLAPFPKDLQNTPRTSINFVKHGNRHYNSNKSMQFMETISTHCSEIDTANETVCMTDRNEIHALDSKNYTNRHDLEHVDCRYTDRKDDIINTQFNANLQLLKKITLGKNVNTLNNPLTNGNFSNPSYNDTSISINMKPNSGNVYQNEAYIGSSNKHKGVPNDLSKNKRIQDLEYFKTAYSGGNVETHKSIFKDPESQGLNCYEGGRGTNVHDRTWNTRGSKNFKYSHGDNSAARLRNVYYWYRPFAMFQSKSSSIYLGMPVVESVTGNVQKSWHLEAIKTLDRGLYGLLKMVMLRLSNDKTNIHPKKLLIRCKGSWDSIQEGSFGTVYVGSIQGQGYSAVKIPNVSMINHDPIGVMKRFINEWDILSRCNHPNIVSLHGGIILGVFDIWLCTELVQGVDLHSIKYGTNFSRAIPVSAAIKMCRQLAGVLLYLHTPLPEKNIIIHRDIKPENIIVDSEWNIKLCDFGDASETSNGILNTVSGATWLYAPPELLLHPTIKNDLVGLQGTPYTKDGLEYTSNTLSEKWDIWSAGCVFQEMFGYVGPFHHLVDVDDPPNIVCEKMVKNAMYGLVPNIPKILMNTKLGALISQCLDLNPKNRPSALTIYKILQSPDLLI</sequence>
<dbReference type="InterPro" id="IPR000719">
    <property type="entry name" value="Prot_kinase_dom"/>
</dbReference>
<feature type="region of interest" description="Disordered" evidence="3">
    <location>
        <begin position="1"/>
        <end position="30"/>
    </location>
</feature>
<comment type="caution">
    <text evidence="5">The sequence shown here is derived from an EMBL/GenBank/DDBJ whole genome shotgun (WGS) entry which is preliminary data.</text>
</comment>
<keyword evidence="5" id="KW-0808">Transferase</keyword>
<dbReference type="eggNOG" id="KOG0192">
    <property type="taxonomic scope" value="Eukaryota"/>
</dbReference>
<dbReference type="KEGG" id="beq:BEWA_015070"/>
<dbReference type="PROSITE" id="PS50011">
    <property type="entry name" value="PROTEIN_KINASE_DOM"/>
    <property type="match status" value="1"/>
</dbReference>
<organism evidence="5 6">
    <name type="scientific">Theileria equi strain WA</name>
    <dbReference type="NCBI Taxonomy" id="1537102"/>
    <lineage>
        <taxon>Eukaryota</taxon>
        <taxon>Sar</taxon>
        <taxon>Alveolata</taxon>
        <taxon>Apicomplexa</taxon>
        <taxon>Aconoidasida</taxon>
        <taxon>Piroplasmida</taxon>
        <taxon>Theileriidae</taxon>
        <taxon>Theileria</taxon>
    </lineage>
</organism>
<dbReference type="PROSITE" id="PS00108">
    <property type="entry name" value="PROTEIN_KINASE_ST"/>
    <property type="match status" value="1"/>
</dbReference>
<evidence type="ECO:0000256" key="3">
    <source>
        <dbReference type="SAM" id="MobiDB-lite"/>
    </source>
</evidence>
<accession>L1LCQ8</accession>
<evidence type="ECO:0000256" key="2">
    <source>
        <dbReference type="ARBA" id="ARBA00022840"/>
    </source>
</evidence>
<dbReference type="EMBL" id="ACOU01000004">
    <property type="protein sequence ID" value="EKX72948.1"/>
    <property type="molecule type" value="Genomic_DNA"/>
</dbReference>
<keyword evidence="5" id="KW-0418">Kinase</keyword>
<dbReference type="GO" id="GO:0004709">
    <property type="term" value="F:MAP kinase kinase kinase activity"/>
    <property type="evidence" value="ECO:0007669"/>
    <property type="project" value="UniProtKB-EC"/>
</dbReference>
<dbReference type="OrthoDB" id="10252354at2759"/>
<dbReference type="GeneID" id="15804583"/>
<dbReference type="InterPro" id="IPR011009">
    <property type="entry name" value="Kinase-like_dom_sf"/>
</dbReference>
<evidence type="ECO:0000313" key="5">
    <source>
        <dbReference type="EMBL" id="EKX72948.1"/>
    </source>
</evidence>
<dbReference type="PANTHER" id="PTHR44329:SF298">
    <property type="entry name" value="MIXED LINEAGE KINASE DOMAIN-LIKE PROTEIN"/>
    <property type="match status" value="1"/>
</dbReference>
<dbReference type="InterPro" id="IPR008271">
    <property type="entry name" value="Ser/Thr_kinase_AS"/>
</dbReference>
<dbReference type="InterPro" id="IPR051681">
    <property type="entry name" value="Ser/Thr_Kinases-Pseudokinases"/>
</dbReference>
<dbReference type="SMART" id="SM00220">
    <property type="entry name" value="S_TKc"/>
    <property type="match status" value="1"/>
</dbReference>
<feature type="compositionally biased region" description="Polar residues" evidence="3">
    <location>
        <begin position="1"/>
        <end position="13"/>
    </location>
</feature>
<dbReference type="Pfam" id="PF00069">
    <property type="entry name" value="Pkinase"/>
    <property type="match status" value="1"/>
</dbReference>
<dbReference type="Proteomes" id="UP000031512">
    <property type="component" value="Unassembled WGS sequence"/>
</dbReference>